<dbReference type="InterPro" id="IPR001779">
    <property type="entry name" value="2pore_dom_K_chnl_TWIK1"/>
</dbReference>
<gene>
    <name evidence="12" type="primary">Kcnk1</name>
    <name evidence="12" type="ORF">g.56163</name>
</gene>
<feature type="transmembrane region" description="Helical" evidence="10">
    <location>
        <begin position="183"/>
        <end position="206"/>
    </location>
</feature>
<feature type="region of interest" description="Disordered" evidence="9">
    <location>
        <begin position="1"/>
        <end position="24"/>
    </location>
</feature>
<dbReference type="PRINTS" id="PR01333">
    <property type="entry name" value="2POREKCHANEL"/>
</dbReference>
<dbReference type="InterPro" id="IPR003280">
    <property type="entry name" value="2pore_dom_K_chnl"/>
</dbReference>
<evidence type="ECO:0000313" key="12">
    <source>
        <dbReference type="EMBL" id="JAQ06724.1"/>
    </source>
</evidence>
<evidence type="ECO:0000256" key="3">
    <source>
        <dbReference type="ARBA" id="ARBA00022692"/>
    </source>
</evidence>
<feature type="compositionally biased region" description="Basic and acidic residues" evidence="9">
    <location>
        <begin position="356"/>
        <end position="366"/>
    </location>
</feature>
<dbReference type="AlphaFoldDB" id="A0A146LEN1"/>
<dbReference type="EMBL" id="GDHC01011905">
    <property type="protein sequence ID" value="JAQ06724.1"/>
    <property type="molecule type" value="Transcribed_RNA"/>
</dbReference>
<dbReference type="GO" id="GO:0022841">
    <property type="term" value="F:potassium ion leak channel activity"/>
    <property type="evidence" value="ECO:0007669"/>
    <property type="project" value="TreeGrafter"/>
</dbReference>
<dbReference type="PRINTS" id="PR01096">
    <property type="entry name" value="TWIK1CHANNEL"/>
</dbReference>
<evidence type="ECO:0000256" key="5">
    <source>
        <dbReference type="ARBA" id="ARBA00023065"/>
    </source>
</evidence>
<feature type="domain" description="Potassium channel" evidence="11">
    <location>
        <begin position="148"/>
        <end position="204"/>
    </location>
</feature>
<feature type="transmembrane region" description="Helical" evidence="10">
    <location>
        <begin position="69"/>
        <end position="92"/>
    </location>
</feature>
<reference evidence="12" key="1">
    <citation type="journal article" date="2016" name="Gigascience">
        <title>De novo construction of an expanded transcriptome assembly for the western tarnished plant bug, Lygus hesperus.</title>
        <authorList>
            <person name="Tassone E.E."/>
            <person name="Geib S.M."/>
            <person name="Hall B."/>
            <person name="Fabrick J.A."/>
            <person name="Brent C.S."/>
            <person name="Hull J.J."/>
        </authorList>
    </citation>
    <scope>NUCLEOTIDE SEQUENCE</scope>
</reference>
<keyword evidence="3 8" id="KW-0812">Transmembrane</keyword>
<keyword evidence="2 8" id="KW-0813">Transport</keyword>
<protein>
    <submittedName>
        <fullName evidence="12">Potassium channel subfamily K member 1</fullName>
    </submittedName>
</protein>
<dbReference type="PANTHER" id="PTHR11003">
    <property type="entry name" value="POTASSIUM CHANNEL, SUBFAMILY K"/>
    <property type="match status" value="1"/>
</dbReference>
<accession>A0A146LEN1</accession>
<dbReference type="SUPFAM" id="SSF81324">
    <property type="entry name" value="Voltage-gated potassium channels"/>
    <property type="match status" value="2"/>
</dbReference>
<dbReference type="InterPro" id="IPR005408">
    <property type="entry name" value="2pore_dom_K_chnl_TWIK"/>
</dbReference>
<feature type="transmembrane region" description="Helical" evidence="10">
    <location>
        <begin position="264"/>
        <end position="281"/>
    </location>
</feature>
<dbReference type="Pfam" id="PF07885">
    <property type="entry name" value="Ion_trans_2"/>
    <property type="match status" value="2"/>
</dbReference>
<dbReference type="Gene3D" id="1.10.287.70">
    <property type="match status" value="1"/>
</dbReference>
<feature type="region of interest" description="Disordered" evidence="9">
    <location>
        <begin position="345"/>
        <end position="381"/>
    </location>
</feature>
<keyword evidence="5 8" id="KW-0406">Ion transport</keyword>
<evidence type="ECO:0000256" key="8">
    <source>
        <dbReference type="RuleBase" id="RU003857"/>
    </source>
</evidence>
<dbReference type="GO" id="GO:0015271">
    <property type="term" value="F:outward rectifier potassium channel activity"/>
    <property type="evidence" value="ECO:0007669"/>
    <property type="project" value="TreeGrafter"/>
</dbReference>
<dbReference type="GO" id="GO:0030322">
    <property type="term" value="P:stabilization of membrane potential"/>
    <property type="evidence" value="ECO:0007669"/>
    <property type="project" value="TreeGrafter"/>
</dbReference>
<dbReference type="InterPro" id="IPR013099">
    <property type="entry name" value="K_chnl_dom"/>
</dbReference>
<evidence type="ECO:0000256" key="4">
    <source>
        <dbReference type="ARBA" id="ARBA00022989"/>
    </source>
</evidence>
<comment type="subcellular location">
    <subcellularLocation>
        <location evidence="1">Membrane</location>
        <topology evidence="1">Multi-pass membrane protein</topology>
    </subcellularLocation>
</comment>
<organism evidence="12">
    <name type="scientific">Lygus hesperus</name>
    <name type="common">Western plant bug</name>
    <dbReference type="NCBI Taxonomy" id="30085"/>
    <lineage>
        <taxon>Eukaryota</taxon>
        <taxon>Metazoa</taxon>
        <taxon>Ecdysozoa</taxon>
        <taxon>Arthropoda</taxon>
        <taxon>Hexapoda</taxon>
        <taxon>Insecta</taxon>
        <taxon>Pterygota</taxon>
        <taxon>Neoptera</taxon>
        <taxon>Paraneoptera</taxon>
        <taxon>Hemiptera</taxon>
        <taxon>Heteroptera</taxon>
        <taxon>Panheteroptera</taxon>
        <taxon>Cimicomorpha</taxon>
        <taxon>Miridae</taxon>
        <taxon>Mirini</taxon>
        <taxon>Lygus</taxon>
    </lineage>
</organism>
<proteinExistence type="inferred from homology"/>
<evidence type="ECO:0000256" key="7">
    <source>
        <dbReference type="ARBA" id="ARBA00023303"/>
    </source>
</evidence>
<dbReference type="PRINTS" id="PR01586">
    <property type="entry name" value="TWIKCHANNEL"/>
</dbReference>
<name>A0A146LEN1_LYGHE</name>
<evidence type="ECO:0000256" key="9">
    <source>
        <dbReference type="SAM" id="MobiDB-lite"/>
    </source>
</evidence>
<feature type="transmembrane region" description="Helical" evidence="10">
    <location>
        <begin position="301"/>
        <end position="320"/>
    </location>
</feature>
<evidence type="ECO:0000256" key="6">
    <source>
        <dbReference type="ARBA" id="ARBA00023136"/>
    </source>
</evidence>
<feature type="non-terminal residue" evidence="12">
    <location>
        <position position="1"/>
    </location>
</feature>
<evidence type="ECO:0000259" key="11">
    <source>
        <dbReference type="Pfam" id="PF07885"/>
    </source>
</evidence>
<keyword evidence="7 8" id="KW-0407">Ion channel</keyword>
<evidence type="ECO:0000256" key="1">
    <source>
        <dbReference type="ARBA" id="ARBA00004141"/>
    </source>
</evidence>
<dbReference type="GO" id="GO:0005886">
    <property type="term" value="C:plasma membrane"/>
    <property type="evidence" value="ECO:0007669"/>
    <property type="project" value="TreeGrafter"/>
</dbReference>
<keyword evidence="6 10" id="KW-0472">Membrane</keyword>
<keyword evidence="4 10" id="KW-1133">Transmembrane helix</keyword>
<feature type="domain" description="Potassium channel" evidence="11">
    <location>
        <begin position="241"/>
        <end position="318"/>
    </location>
</feature>
<feature type="transmembrane region" description="Helical" evidence="10">
    <location>
        <begin position="226"/>
        <end position="252"/>
    </location>
</feature>
<comment type="similarity">
    <text evidence="8">Belongs to the two pore domain potassium channel (TC 1.A.1.8) family.</text>
</comment>
<sequence>ARPSGSAKREAERPLRNSKTSRLREAATRSLRRLDKVGGPSGERGILQSNMSSVRAHTRRVLGVRRSTFLLTVFAVGYVVYLLTGGIVFAALEAPIERSIMKDLQDARAAFLRAHPCVSDSALEELIEEVVKASNRGVSAAQNVSGEPNWSFGQSLFFSSTVVTTIGYGHVTPLSKGGKVFCMIYAMFGIPLTLVLLSALVERLMIPSTVFLQFLNSRLGHLYQPFNIRVLHLAIIAGTLVATFILLPAALFAALEPEWDYLDSLYYCFISLTTVGLGDYIPGDYPNQPYRPIYKVATTGYLLVGLTFMMLTLTIFYEIPELNLGSLFLMRSDEMTADPEKMRLQTPGVSVGTKYTTEDRFRESKDNTPSPEDTTPVHARP</sequence>
<dbReference type="PANTHER" id="PTHR11003:SF249">
    <property type="entry name" value="TWO PORE POTASSIUM CHANNEL PROTEIN SUP-9"/>
    <property type="match status" value="1"/>
</dbReference>
<feature type="transmembrane region" description="Helical" evidence="10">
    <location>
        <begin position="152"/>
        <end position="171"/>
    </location>
</feature>
<evidence type="ECO:0000256" key="2">
    <source>
        <dbReference type="ARBA" id="ARBA00022448"/>
    </source>
</evidence>
<evidence type="ECO:0000256" key="10">
    <source>
        <dbReference type="SAM" id="Phobius"/>
    </source>
</evidence>